<dbReference type="Proteomes" id="UP001595378">
    <property type="component" value="Unassembled WGS sequence"/>
</dbReference>
<protein>
    <recommendedName>
        <fullName evidence="4">Peptidase S1</fullName>
    </recommendedName>
</protein>
<dbReference type="EMBL" id="JBHRSU010000001">
    <property type="protein sequence ID" value="MFC3099460.1"/>
    <property type="molecule type" value="Genomic_DNA"/>
</dbReference>
<proteinExistence type="predicted"/>
<organism evidence="2 3">
    <name type="scientific">Alteraurantiacibacter lauratis</name>
    <dbReference type="NCBI Taxonomy" id="2054627"/>
    <lineage>
        <taxon>Bacteria</taxon>
        <taxon>Pseudomonadati</taxon>
        <taxon>Pseudomonadota</taxon>
        <taxon>Alphaproteobacteria</taxon>
        <taxon>Sphingomonadales</taxon>
        <taxon>Erythrobacteraceae</taxon>
        <taxon>Alteraurantiacibacter</taxon>
    </lineage>
</organism>
<feature type="signal peptide" evidence="1">
    <location>
        <begin position="1"/>
        <end position="22"/>
    </location>
</feature>
<evidence type="ECO:0000256" key="1">
    <source>
        <dbReference type="SAM" id="SignalP"/>
    </source>
</evidence>
<accession>A0ABV7EC18</accession>
<feature type="chain" id="PRO_5047224184" description="Peptidase S1" evidence="1">
    <location>
        <begin position="23"/>
        <end position="154"/>
    </location>
</feature>
<reference evidence="3" key="1">
    <citation type="journal article" date="2019" name="Int. J. Syst. Evol. Microbiol.">
        <title>The Global Catalogue of Microorganisms (GCM) 10K type strain sequencing project: providing services to taxonomists for standard genome sequencing and annotation.</title>
        <authorList>
            <consortium name="The Broad Institute Genomics Platform"/>
            <consortium name="The Broad Institute Genome Sequencing Center for Infectious Disease"/>
            <person name="Wu L."/>
            <person name="Ma J."/>
        </authorList>
    </citation>
    <scope>NUCLEOTIDE SEQUENCE [LARGE SCALE GENOMIC DNA]</scope>
    <source>
        <strain evidence="3">KCTC 52606</strain>
    </source>
</reference>
<evidence type="ECO:0000313" key="2">
    <source>
        <dbReference type="EMBL" id="MFC3099460.1"/>
    </source>
</evidence>
<comment type="caution">
    <text evidence="2">The sequence shown here is derived from an EMBL/GenBank/DDBJ whole genome shotgun (WGS) entry which is preliminary data.</text>
</comment>
<keyword evidence="3" id="KW-1185">Reference proteome</keyword>
<evidence type="ECO:0000313" key="3">
    <source>
        <dbReference type="Proteomes" id="UP001595378"/>
    </source>
</evidence>
<dbReference type="Gene3D" id="2.60.120.380">
    <property type="match status" value="1"/>
</dbReference>
<sequence length="154" mass="15460">MRSLVAAVALPALASIAVPTAAQDVSATPNFGTITLSAGFTPDPRTVSVTSGGSLSASDVGSGCAGSISNAPDVRLSYTAGSLPLIISVNSNADTTLVINAPDGRWYCDDDSGEGTNPSVRFNSPQSGRYEIWVGSYGGGNASAMLAISEVSSQ</sequence>
<evidence type="ECO:0008006" key="4">
    <source>
        <dbReference type="Google" id="ProtNLM"/>
    </source>
</evidence>
<name>A0ABV7EC18_9SPHN</name>
<keyword evidence="1" id="KW-0732">Signal</keyword>
<dbReference type="RefSeq" id="WP_336917330.1">
    <property type="nucleotide sequence ID" value="NZ_JBANRN010000001.1"/>
</dbReference>
<gene>
    <name evidence="2" type="ORF">ACFODK_00970</name>
</gene>